<keyword evidence="6" id="KW-0175">Coiled coil</keyword>
<feature type="transmembrane region" description="Helical" evidence="7">
    <location>
        <begin position="20"/>
        <end position="36"/>
    </location>
</feature>
<evidence type="ECO:0000256" key="2">
    <source>
        <dbReference type="ARBA" id="ARBA00009477"/>
    </source>
</evidence>
<keyword evidence="5 7" id="KW-0472">Membrane</keyword>
<comment type="similarity">
    <text evidence="2">Belongs to the membrane fusion protein (MFP) (TC 8.A.1) family.</text>
</comment>
<feature type="coiled-coil region" evidence="6">
    <location>
        <begin position="154"/>
        <end position="181"/>
    </location>
</feature>
<dbReference type="InterPro" id="IPR058625">
    <property type="entry name" value="MdtA-like_BSH"/>
</dbReference>
<sequence>MSNTQAEANVEATPAINRTTWVLLAVIVSSLAWYLLSDRYAPYTSQARVQGYVIGVAPEVAGTVTKVLVSNNQEVEEGDALFEIDPSQYQIALSRAESDLVNARSQVEAGNATVASARANLTAAKANELRASQDYARLKRLRETDPGTLSLRRLESSKASLDQARAKVVAAESDIQRAIEQKGGDDEGSNAILLSAQSAVEKARLDLANTVVKASSRGLITDLRADVGQYAGTGKPVMTLIAIHDLWIDAAFTENNLGHMHPGSKAEIVFDALPGAVFPGKVRNVGLGVSAGQAPAPGTLPTVSNSRDWLRQAQRFPVEVGFEMTDNTMLSQLRIGGQASVIVYSDGSTVLRLLGQAYIRLMSWFSYAY</sequence>
<dbReference type="InterPro" id="IPR058792">
    <property type="entry name" value="Beta-barrel_RND_2"/>
</dbReference>
<reference evidence="10 11" key="1">
    <citation type="submission" date="2023-10" db="EMBL/GenBank/DDBJ databases">
        <title>Two novel species belonging to the OM43/NOR5 clade.</title>
        <authorList>
            <person name="Park M."/>
        </authorList>
    </citation>
    <scope>NUCLEOTIDE SEQUENCE [LARGE SCALE GENOMIC DNA]</scope>
    <source>
        <strain evidence="10 11">IMCC43200</strain>
    </source>
</reference>
<evidence type="ECO:0000256" key="7">
    <source>
        <dbReference type="SAM" id="Phobius"/>
    </source>
</evidence>
<organism evidence="10 11">
    <name type="scientific">Congregibacter variabilis</name>
    <dbReference type="NCBI Taxonomy" id="3081200"/>
    <lineage>
        <taxon>Bacteria</taxon>
        <taxon>Pseudomonadati</taxon>
        <taxon>Pseudomonadota</taxon>
        <taxon>Gammaproteobacteria</taxon>
        <taxon>Cellvibrionales</taxon>
        <taxon>Halieaceae</taxon>
        <taxon>Congregibacter</taxon>
    </lineage>
</organism>
<evidence type="ECO:0000256" key="1">
    <source>
        <dbReference type="ARBA" id="ARBA00004167"/>
    </source>
</evidence>
<evidence type="ECO:0000313" key="11">
    <source>
        <dbReference type="Proteomes" id="UP001626537"/>
    </source>
</evidence>
<dbReference type="Pfam" id="PF25954">
    <property type="entry name" value="Beta-barrel_RND_2"/>
    <property type="match status" value="1"/>
</dbReference>
<evidence type="ECO:0000259" key="9">
    <source>
        <dbReference type="Pfam" id="PF25954"/>
    </source>
</evidence>
<feature type="domain" description="CusB-like beta-barrel" evidence="9">
    <location>
        <begin position="246"/>
        <end position="285"/>
    </location>
</feature>
<dbReference type="Pfam" id="PF25917">
    <property type="entry name" value="BSH_RND"/>
    <property type="match status" value="1"/>
</dbReference>
<evidence type="ECO:0000256" key="6">
    <source>
        <dbReference type="SAM" id="Coils"/>
    </source>
</evidence>
<keyword evidence="3 7" id="KW-0812">Transmembrane</keyword>
<name>A0ABZ0I3Y5_9GAMM</name>
<protein>
    <submittedName>
        <fullName evidence="10">HlyD family secretion protein</fullName>
    </submittedName>
</protein>
<dbReference type="Gene3D" id="2.40.50.100">
    <property type="match status" value="1"/>
</dbReference>
<dbReference type="SUPFAM" id="SSF111369">
    <property type="entry name" value="HlyD-like secretion proteins"/>
    <property type="match status" value="2"/>
</dbReference>
<keyword evidence="11" id="KW-1185">Reference proteome</keyword>
<dbReference type="RefSeq" id="WP_407347983.1">
    <property type="nucleotide sequence ID" value="NZ_CP136864.1"/>
</dbReference>
<evidence type="ECO:0000259" key="8">
    <source>
        <dbReference type="Pfam" id="PF25917"/>
    </source>
</evidence>
<evidence type="ECO:0000313" key="10">
    <source>
        <dbReference type="EMBL" id="WOJ93334.1"/>
    </source>
</evidence>
<dbReference type="PANTHER" id="PTHR30386">
    <property type="entry name" value="MEMBRANE FUSION SUBUNIT OF EMRAB-TOLC MULTIDRUG EFFLUX PUMP"/>
    <property type="match status" value="1"/>
</dbReference>
<dbReference type="Gene3D" id="2.40.30.170">
    <property type="match status" value="1"/>
</dbReference>
<evidence type="ECO:0000256" key="5">
    <source>
        <dbReference type="ARBA" id="ARBA00023136"/>
    </source>
</evidence>
<accession>A0ABZ0I3Y5</accession>
<comment type="subcellular location">
    <subcellularLocation>
        <location evidence="1">Membrane</location>
        <topology evidence="1">Single-pass membrane protein</topology>
    </subcellularLocation>
</comment>
<keyword evidence="4 7" id="KW-1133">Transmembrane helix</keyword>
<dbReference type="InterPro" id="IPR050739">
    <property type="entry name" value="MFP"/>
</dbReference>
<gene>
    <name evidence="10" type="ORF">R0135_16345</name>
</gene>
<evidence type="ECO:0000256" key="3">
    <source>
        <dbReference type="ARBA" id="ARBA00022692"/>
    </source>
</evidence>
<evidence type="ECO:0000256" key="4">
    <source>
        <dbReference type="ARBA" id="ARBA00022989"/>
    </source>
</evidence>
<dbReference type="Proteomes" id="UP001626537">
    <property type="component" value="Chromosome"/>
</dbReference>
<dbReference type="EMBL" id="CP136864">
    <property type="protein sequence ID" value="WOJ93334.1"/>
    <property type="molecule type" value="Genomic_DNA"/>
</dbReference>
<proteinExistence type="inferred from homology"/>
<feature type="domain" description="Multidrug resistance protein MdtA-like barrel-sandwich hybrid" evidence="8">
    <location>
        <begin position="55"/>
        <end position="238"/>
    </location>
</feature>
<dbReference type="PANTHER" id="PTHR30386:SF26">
    <property type="entry name" value="TRANSPORT PROTEIN COMB"/>
    <property type="match status" value="1"/>
</dbReference>
<dbReference type="Gene3D" id="1.10.287.470">
    <property type="entry name" value="Helix hairpin bin"/>
    <property type="match status" value="1"/>
</dbReference>